<dbReference type="HOGENOM" id="CLU_163915_1_0_9"/>
<dbReference type="STRING" id="160454.RV10_GL000050"/>
<protein>
    <submittedName>
        <fullName evidence="1">Uncharacterized protein</fullName>
    </submittedName>
</protein>
<dbReference type="OrthoDB" id="2194618at2"/>
<comment type="caution">
    <text evidence="1">The sequence shown here is derived from an EMBL/GenBank/DDBJ whole genome shotgun (WGS) entry which is preliminary data.</text>
</comment>
<sequence>MNAYVEVHDQTGTDYYYASLEIKGQRLSVQRHQGLYKVREKELSLTGIHNLAVNGSEDRQIKFSYGKDTFTFFDSGNNVVGYLYHQLFTA</sequence>
<dbReference type="EMBL" id="AJAQ01000046">
    <property type="protein sequence ID" value="EOH87936.1"/>
    <property type="molecule type" value="Genomic_DNA"/>
</dbReference>
<dbReference type="eggNOG" id="ENOG5032MQD">
    <property type="taxonomic scope" value="Bacteria"/>
</dbReference>
<evidence type="ECO:0000313" key="1">
    <source>
        <dbReference type="EMBL" id="EOH87936.1"/>
    </source>
</evidence>
<proteinExistence type="predicted"/>
<keyword evidence="2" id="KW-1185">Reference proteome</keyword>
<evidence type="ECO:0000313" key="2">
    <source>
        <dbReference type="Proteomes" id="UP000013782"/>
    </source>
</evidence>
<organism evidence="1 2">
    <name type="scientific">Enterococcus pallens ATCC BAA-351</name>
    <dbReference type="NCBI Taxonomy" id="1158607"/>
    <lineage>
        <taxon>Bacteria</taxon>
        <taxon>Bacillati</taxon>
        <taxon>Bacillota</taxon>
        <taxon>Bacilli</taxon>
        <taxon>Lactobacillales</taxon>
        <taxon>Enterococcaceae</taxon>
        <taxon>Enterococcus</taxon>
    </lineage>
</organism>
<dbReference type="PATRIC" id="fig|1158607.3.peg.4776"/>
<name>R2S4W2_9ENTE</name>
<dbReference type="Proteomes" id="UP000013782">
    <property type="component" value="Unassembled WGS sequence"/>
</dbReference>
<dbReference type="AlphaFoldDB" id="R2S4W2"/>
<accession>R2S4W2</accession>
<dbReference type="RefSeq" id="WP_010759726.1">
    <property type="nucleotide sequence ID" value="NZ_ASWD01000003.1"/>
</dbReference>
<reference evidence="1 2" key="1">
    <citation type="submission" date="2013-02" db="EMBL/GenBank/DDBJ databases">
        <title>The Genome Sequence of Enterococcus pallens BAA-351.</title>
        <authorList>
            <consortium name="The Broad Institute Genome Sequencing Platform"/>
            <consortium name="The Broad Institute Genome Sequencing Center for Infectious Disease"/>
            <person name="Earl A.M."/>
            <person name="Gilmore M.S."/>
            <person name="Lebreton F."/>
            <person name="Walker B."/>
            <person name="Young S.K."/>
            <person name="Zeng Q."/>
            <person name="Gargeya S."/>
            <person name="Fitzgerald M."/>
            <person name="Haas B."/>
            <person name="Abouelleil A."/>
            <person name="Alvarado L."/>
            <person name="Arachchi H.M."/>
            <person name="Berlin A.M."/>
            <person name="Chapman S.B."/>
            <person name="Dewar J."/>
            <person name="Goldberg J."/>
            <person name="Griggs A."/>
            <person name="Gujja S."/>
            <person name="Hansen M."/>
            <person name="Howarth C."/>
            <person name="Imamovic A."/>
            <person name="Larimer J."/>
            <person name="McCowan C."/>
            <person name="Murphy C."/>
            <person name="Neiman D."/>
            <person name="Pearson M."/>
            <person name="Priest M."/>
            <person name="Roberts A."/>
            <person name="Saif S."/>
            <person name="Shea T."/>
            <person name="Sisk P."/>
            <person name="Sykes S."/>
            <person name="Wortman J."/>
            <person name="Nusbaum C."/>
            <person name="Birren B."/>
        </authorList>
    </citation>
    <scope>NUCLEOTIDE SEQUENCE [LARGE SCALE GENOMIC DNA]</scope>
    <source>
        <strain evidence="1 2">ATCC BAA-351</strain>
    </source>
</reference>
<gene>
    <name evidence="1" type="ORF">UAU_04791</name>
</gene>